<dbReference type="GO" id="GO:0003886">
    <property type="term" value="F:DNA (cytosine-5-)-methyltransferase activity"/>
    <property type="evidence" value="ECO:0007669"/>
    <property type="project" value="UniProtKB-EC"/>
</dbReference>
<evidence type="ECO:0000256" key="1">
    <source>
        <dbReference type="ARBA" id="ARBA00011975"/>
    </source>
</evidence>
<proteinExistence type="inferred from homology"/>
<evidence type="ECO:0000313" key="7">
    <source>
        <dbReference type="EMBL" id="MBE6513460.1"/>
    </source>
</evidence>
<dbReference type="InterPro" id="IPR018117">
    <property type="entry name" value="C5_DNA_meth_AS"/>
</dbReference>
<sequence length="437" mass="49661">MAYAIDLFCGAGGMSEGILQAGFKILFSSDINEAVQITYMNRHKQLGLKQGHDTYYYRADIKDLTGNFINEKISKLDIFKNKEVPQIDVIFGGPPCQGFSRAGKRDPNDPRNMLFKEYLRVIRELQPKYVVLENVGGFADTILYDFEGITGNIYEKECVPNILKQEFQLINYGMLEPQLLNAADYGVPQSRNRMIIIAYKEGMKKPKYPKPTHNENNRITLLDAIGDLIKDESIKSEYNPILTEFQLESIKGRTPDINGIPISSEEYKNIEISNHLPLIKERFSLFLEGESGSQVKKRILEKGIDLTDKPKLIEHIANKSNLSEKEIIDKFSRGDVDSKLIQLLLTKKNMRRRLSSDEPSGTVLTIPDDYISPFENRTLTVRESARLQSFDDSFEFLGKRTTGGKRRRIEVPQYSQVGNAVPPLLAKAVALELKKVL</sequence>
<dbReference type="InterPro" id="IPR001525">
    <property type="entry name" value="C5_MeTfrase"/>
</dbReference>
<comment type="caution">
    <text evidence="7">The sequence shown here is derived from an EMBL/GenBank/DDBJ whole genome shotgun (WGS) entry which is preliminary data.</text>
</comment>
<evidence type="ECO:0000256" key="5">
    <source>
        <dbReference type="PROSITE-ProRule" id="PRU01016"/>
    </source>
</evidence>
<dbReference type="GO" id="GO:0032259">
    <property type="term" value="P:methylation"/>
    <property type="evidence" value="ECO:0007669"/>
    <property type="project" value="UniProtKB-KW"/>
</dbReference>
<keyword evidence="3 5" id="KW-0808">Transferase</keyword>
<dbReference type="PANTHER" id="PTHR10629:SF52">
    <property type="entry name" value="DNA (CYTOSINE-5)-METHYLTRANSFERASE 1"/>
    <property type="match status" value="1"/>
</dbReference>
<dbReference type="GO" id="GO:0044027">
    <property type="term" value="P:negative regulation of gene expression via chromosomal CpG island methylation"/>
    <property type="evidence" value="ECO:0007669"/>
    <property type="project" value="TreeGrafter"/>
</dbReference>
<dbReference type="Proteomes" id="UP000732619">
    <property type="component" value="Unassembled WGS sequence"/>
</dbReference>
<dbReference type="Gene3D" id="3.90.120.10">
    <property type="entry name" value="DNA Methylase, subunit A, domain 2"/>
    <property type="match status" value="1"/>
</dbReference>
<gene>
    <name evidence="7" type="ORF">E7Z75_10040</name>
</gene>
<organism evidence="7 8">
    <name type="scientific">Methanobrevibacter olleyae</name>
    <dbReference type="NCBI Taxonomy" id="294671"/>
    <lineage>
        <taxon>Archaea</taxon>
        <taxon>Methanobacteriati</taxon>
        <taxon>Methanobacteriota</taxon>
        <taxon>Methanomada group</taxon>
        <taxon>Methanobacteria</taxon>
        <taxon>Methanobacteriales</taxon>
        <taxon>Methanobacteriaceae</taxon>
        <taxon>Methanobrevibacter</taxon>
    </lineage>
</organism>
<dbReference type="PANTHER" id="PTHR10629">
    <property type="entry name" value="CYTOSINE-SPECIFIC METHYLTRANSFERASE"/>
    <property type="match status" value="1"/>
</dbReference>
<dbReference type="SUPFAM" id="SSF53335">
    <property type="entry name" value="S-adenosyl-L-methionine-dependent methyltransferases"/>
    <property type="match status" value="1"/>
</dbReference>
<dbReference type="EC" id="2.1.1.37" evidence="1"/>
<dbReference type="PROSITE" id="PS51679">
    <property type="entry name" value="SAM_MT_C5"/>
    <property type="match status" value="1"/>
</dbReference>
<reference evidence="7" key="1">
    <citation type="submission" date="2019-04" db="EMBL/GenBank/DDBJ databases">
        <title>Evolution of Biomass-Degrading Anaerobic Consortia Revealed by Metagenomics.</title>
        <authorList>
            <person name="Peng X."/>
        </authorList>
    </citation>
    <scope>NUCLEOTIDE SEQUENCE</scope>
    <source>
        <strain evidence="7">SIG14</strain>
    </source>
</reference>
<dbReference type="NCBIfam" id="TIGR00675">
    <property type="entry name" value="dcm"/>
    <property type="match status" value="1"/>
</dbReference>
<dbReference type="AlphaFoldDB" id="A0A8T3VTU4"/>
<accession>A0A8T3VTU4</accession>
<dbReference type="InterPro" id="IPR050390">
    <property type="entry name" value="C5-Methyltransferase"/>
</dbReference>
<feature type="active site" evidence="5">
    <location>
        <position position="96"/>
    </location>
</feature>
<keyword evidence="2 5" id="KW-0489">Methyltransferase</keyword>
<evidence type="ECO:0000313" key="8">
    <source>
        <dbReference type="Proteomes" id="UP000732619"/>
    </source>
</evidence>
<evidence type="ECO:0000256" key="4">
    <source>
        <dbReference type="ARBA" id="ARBA00022691"/>
    </source>
</evidence>
<dbReference type="EMBL" id="SUTG01000095">
    <property type="protein sequence ID" value="MBE6513460.1"/>
    <property type="molecule type" value="Genomic_DNA"/>
</dbReference>
<dbReference type="Gene3D" id="3.40.50.150">
    <property type="entry name" value="Vaccinia Virus protein VP39"/>
    <property type="match status" value="1"/>
</dbReference>
<dbReference type="GO" id="GO:0003677">
    <property type="term" value="F:DNA binding"/>
    <property type="evidence" value="ECO:0007669"/>
    <property type="project" value="TreeGrafter"/>
</dbReference>
<dbReference type="PROSITE" id="PS00094">
    <property type="entry name" value="C5_MTASE_1"/>
    <property type="match status" value="1"/>
</dbReference>
<name>A0A8T3VTU4_METOL</name>
<comment type="similarity">
    <text evidence="5 6">Belongs to the class I-like SAM-binding methyltransferase superfamily. C5-methyltransferase family.</text>
</comment>
<dbReference type="Pfam" id="PF00145">
    <property type="entry name" value="DNA_methylase"/>
    <property type="match status" value="1"/>
</dbReference>
<evidence type="ECO:0000256" key="2">
    <source>
        <dbReference type="ARBA" id="ARBA00022603"/>
    </source>
</evidence>
<evidence type="ECO:0000256" key="6">
    <source>
        <dbReference type="RuleBase" id="RU000416"/>
    </source>
</evidence>
<evidence type="ECO:0000256" key="3">
    <source>
        <dbReference type="ARBA" id="ARBA00022679"/>
    </source>
</evidence>
<protein>
    <recommendedName>
        <fullName evidence="1">DNA (cytosine-5-)-methyltransferase</fullName>
        <ecNumber evidence="1">2.1.1.37</ecNumber>
    </recommendedName>
</protein>
<dbReference type="PRINTS" id="PR00105">
    <property type="entry name" value="C5METTRFRASE"/>
</dbReference>
<dbReference type="InterPro" id="IPR029063">
    <property type="entry name" value="SAM-dependent_MTases_sf"/>
</dbReference>
<keyword evidence="4 5" id="KW-0949">S-adenosyl-L-methionine</keyword>